<evidence type="ECO:0000313" key="2">
    <source>
        <dbReference type="EMBL" id="KAF7763827.1"/>
    </source>
</evidence>
<dbReference type="Gene3D" id="1.10.510.10">
    <property type="entry name" value="Transferase(Phosphotransferase) domain 1"/>
    <property type="match status" value="1"/>
</dbReference>
<organism evidence="2 3">
    <name type="scientific">Agaricus bisporus var. burnettii</name>
    <dbReference type="NCBI Taxonomy" id="192524"/>
    <lineage>
        <taxon>Eukaryota</taxon>
        <taxon>Fungi</taxon>
        <taxon>Dikarya</taxon>
        <taxon>Basidiomycota</taxon>
        <taxon>Agaricomycotina</taxon>
        <taxon>Agaricomycetes</taxon>
        <taxon>Agaricomycetidae</taxon>
        <taxon>Agaricales</taxon>
        <taxon>Agaricineae</taxon>
        <taxon>Agaricaceae</taxon>
        <taxon>Agaricus</taxon>
    </lineage>
</organism>
<evidence type="ECO:0000256" key="1">
    <source>
        <dbReference type="SAM" id="SignalP"/>
    </source>
</evidence>
<evidence type="ECO:0000313" key="3">
    <source>
        <dbReference type="Proteomes" id="UP000629468"/>
    </source>
</evidence>
<name>A0A8H7EYB2_AGABI</name>
<sequence length="388" mass="44920">MPGRGLAVPFVCLSLTAIVWRYRPLHWVPTHSFTSSIYWTLRSWLWNYPITPDFGIWVVGDTTDRQRFFKEKARTRHIWTFLEPYFAQRGYTFYISSEESTYVVLPARKMIDPRELSYPYALYCCNDERELEFICSAARVWPARDADGRDVVIKAVSTGAVASNELKALKLLHSEPLRNDPRNRIIPVVDYIEFNHQTFAVMPRWSHCVQCDFVTVAEIIRYARAYFETVAFLHENNITHGDILLQNMCMDVLMPQPFLERYYTGYHTSDRRYVLIDFEGAEIHAGPGPHSLEFQNSRKRDIYLVADSLGVNLRCIEHVIPRIGHLLDSMMVEDSEVTATTALFRFEEICGGLTMEDLNLAVAAHQFSHGKLQYRQNPPVNKPILGLN</sequence>
<evidence type="ECO:0008006" key="4">
    <source>
        <dbReference type="Google" id="ProtNLM"/>
    </source>
</evidence>
<gene>
    <name evidence="2" type="ORF">Agabi119p4_8364</name>
</gene>
<feature type="signal peptide" evidence="1">
    <location>
        <begin position="1"/>
        <end position="21"/>
    </location>
</feature>
<accession>A0A8H7EYB2</accession>
<dbReference type="EMBL" id="JABXXO010000011">
    <property type="protein sequence ID" value="KAF7763827.1"/>
    <property type="molecule type" value="Genomic_DNA"/>
</dbReference>
<dbReference type="InterPro" id="IPR011009">
    <property type="entry name" value="Kinase-like_dom_sf"/>
</dbReference>
<feature type="chain" id="PRO_5034695894" description="Protein kinase domain-containing protein" evidence="1">
    <location>
        <begin position="22"/>
        <end position="388"/>
    </location>
</feature>
<dbReference type="SUPFAM" id="SSF56112">
    <property type="entry name" value="Protein kinase-like (PK-like)"/>
    <property type="match status" value="1"/>
</dbReference>
<protein>
    <recommendedName>
        <fullName evidence="4">Protein kinase domain-containing protein</fullName>
    </recommendedName>
</protein>
<comment type="caution">
    <text evidence="2">The sequence shown here is derived from an EMBL/GenBank/DDBJ whole genome shotgun (WGS) entry which is preliminary data.</text>
</comment>
<proteinExistence type="predicted"/>
<dbReference type="Proteomes" id="UP000629468">
    <property type="component" value="Unassembled WGS sequence"/>
</dbReference>
<dbReference type="AlphaFoldDB" id="A0A8H7EYB2"/>
<reference evidence="2 3" key="1">
    <citation type="journal article" name="Sci. Rep.">
        <title>Telomere-to-telomere assembled and centromere annotated genomes of the two main subspecies of the button mushroom Agaricus bisporus reveal especially polymorphic chromosome ends.</title>
        <authorList>
            <person name="Sonnenberg A.S.M."/>
            <person name="Sedaghat-Telgerd N."/>
            <person name="Lavrijssen B."/>
            <person name="Ohm R.A."/>
            <person name="Hendrickx P.M."/>
            <person name="Scholtmeijer K."/>
            <person name="Baars J.J.P."/>
            <person name="van Peer A."/>
        </authorList>
    </citation>
    <scope>NUCLEOTIDE SEQUENCE [LARGE SCALE GENOMIC DNA]</scope>
    <source>
        <strain evidence="2 3">H119_p4</strain>
    </source>
</reference>
<keyword evidence="1" id="KW-0732">Signal</keyword>